<feature type="compositionally biased region" description="Basic residues" evidence="2">
    <location>
        <begin position="458"/>
        <end position="469"/>
    </location>
</feature>
<dbReference type="PROSITE" id="PS50106">
    <property type="entry name" value="PDZ"/>
    <property type="match status" value="4"/>
</dbReference>
<evidence type="ECO:0000256" key="2">
    <source>
        <dbReference type="SAM" id="MobiDB-lite"/>
    </source>
</evidence>
<dbReference type="SUPFAM" id="SSF51045">
    <property type="entry name" value="WW domain"/>
    <property type="match status" value="2"/>
</dbReference>
<feature type="compositionally biased region" description="Gly residues" evidence="2">
    <location>
        <begin position="23"/>
        <end position="32"/>
    </location>
</feature>
<comment type="caution">
    <text evidence="5">The sequence shown here is derived from an EMBL/GenBank/DDBJ whole genome shotgun (WGS) entry which is preliminary data.</text>
</comment>
<evidence type="ECO:0000313" key="5">
    <source>
        <dbReference type="EMBL" id="KAG6449227.1"/>
    </source>
</evidence>
<dbReference type="Pfam" id="PF00397">
    <property type="entry name" value="WW"/>
    <property type="match status" value="2"/>
</dbReference>
<organism evidence="5 6">
    <name type="scientific">Manduca sexta</name>
    <name type="common">Tobacco hawkmoth</name>
    <name type="synonym">Tobacco hornworm</name>
    <dbReference type="NCBI Taxonomy" id="7130"/>
    <lineage>
        <taxon>Eukaryota</taxon>
        <taxon>Metazoa</taxon>
        <taxon>Ecdysozoa</taxon>
        <taxon>Arthropoda</taxon>
        <taxon>Hexapoda</taxon>
        <taxon>Insecta</taxon>
        <taxon>Pterygota</taxon>
        <taxon>Neoptera</taxon>
        <taxon>Endopterygota</taxon>
        <taxon>Lepidoptera</taxon>
        <taxon>Glossata</taxon>
        <taxon>Ditrysia</taxon>
        <taxon>Bombycoidea</taxon>
        <taxon>Sphingidae</taxon>
        <taxon>Sphinginae</taxon>
        <taxon>Sphingini</taxon>
        <taxon>Manduca</taxon>
    </lineage>
</organism>
<dbReference type="OrthoDB" id="66881at2759"/>
<dbReference type="GO" id="GO:0007165">
    <property type="term" value="P:signal transduction"/>
    <property type="evidence" value="ECO:0007669"/>
    <property type="project" value="TreeGrafter"/>
</dbReference>
<feature type="compositionally biased region" description="Polar residues" evidence="2">
    <location>
        <begin position="676"/>
        <end position="714"/>
    </location>
</feature>
<dbReference type="Gene3D" id="2.20.70.10">
    <property type="match status" value="2"/>
</dbReference>
<proteinExistence type="predicted"/>
<protein>
    <submittedName>
        <fullName evidence="5">Uncharacterized protein</fullName>
    </submittedName>
</protein>
<dbReference type="SUPFAM" id="SSF50156">
    <property type="entry name" value="PDZ domain-like"/>
    <property type="match status" value="4"/>
</dbReference>
<feature type="compositionally biased region" description="Basic and acidic residues" evidence="2">
    <location>
        <begin position="498"/>
        <end position="507"/>
    </location>
</feature>
<dbReference type="InterPro" id="IPR036034">
    <property type="entry name" value="PDZ_sf"/>
</dbReference>
<feature type="region of interest" description="Disordered" evidence="2">
    <location>
        <begin position="1"/>
        <end position="44"/>
    </location>
</feature>
<feature type="compositionally biased region" description="Polar residues" evidence="2">
    <location>
        <begin position="472"/>
        <end position="497"/>
    </location>
</feature>
<dbReference type="SMART" id="SM00228">
    <property type="entry name" value="PDZ"/>
    <property type="match status" value="4"/>
</dbReference>
<evidence type="ECO:0000256" key="1">
    <source>
        <dbReference type="ARBA" id="ARBA00022737"/>
    </source>
</evidence>
<gene>
    <name evidence="5" type="ORF">O3G_MSEX005955</name>
</gene>
<feature type="region of interest" description="Disordered" evidence="2">
    <location>
        <begin position="550"/>
        <end position="573"/>
    </location>
</feature>
<feature type="domain" description="PDZ" evidence="4">
    <location>
        <begin position="377"/>
        <end position="440"/>
    </location>
</feature>
<feature type="compositionally biased region" description="Basic residues" evidence="2">
    <location>
        <begin position="312"/>
        <end position="327"/>
    </location>
</feature>
<dbReference type="InterPro" id="IPR036020">
    <property type="entry name" value="WW_dom_sf"/>
</dbReference>
<dbReference type="AlphaFoldDB" id="A0A922CK84"/>
<dbReference type="Proteomes" id="UP000791440">
    <property type="component" value="Unassembled WGS sequence"/>
</dbReference>
<dbReference type="InterPro" id="IPR001478">
    <property type="entry name" value="PDZ"/>
</dbReference>
<dbReference type="CDD" id="cd06734">
    <property type="entry name" value="PDZ4_MAGI-1_3-like"/>
    <property type="match status" value="1"/>
</dbReference>
<accession>A0A922CK84</accession>
<dbReference type="GO" id="GO:0005737">
    <property type="term" value="C:cytoplasm"/>
    <property type="evidence" value="ECO:0007669"/>
    <property type="project" value="TreeGrafter"/>
</dbReference>
<feature type="region of interest" description="Disordered" evidence="2">
    <location>
        <begin position="290"/>
        <end position="327"/>
    </location>
</feature>
<feature type="domain" description="WW" evidence="3">
    <location>
        <begin position="100"/>
        <end position="133"/>
    </location>
</feature>
<dbReference type="PROSITE" id="PS50020">
    <property type="entry name" value="WW_DOMAIN_2"/>
    <property type="match status" value="2"/>
</dbReference>
<feature type="compositionally biased region" description="Basic and acidic residues" evidence="2">
    <location>
        <begin position="301"/>
        <end position="311"/>
    </location>
</feature>
<name>A0A922CK84_MANSE</name>
<feature type="region of interest" description="Disordered" evidence="2">
    <location>
        <begin position="649"/>
        <end position="766"/>
    </location>
</feature>
<feature type="region of interest" description="Disordered" evidence="2">
    <location>
        <begin position="138"/>
        <end position="159"/>
    </location>
</feature>
<dbReference type="CDD" id="cd00201">
    <property type="entry name" value="WW"/>
    <property type="match status" value="2"/>
</dbReference>
<sequence>MAQSSADSDRLSSAGISTHSSGTGAGNVGGSVVGVRPGDAGLKREDEEEYNLGPLPPNWEKAFTPSGEVYFIDHNTSTSHWLDPRLARFRKHSLGECGEDELPYGWEMVTDERYGSYYVDHLNRRTQYENPVLQARRLRESGGSGPPNGPPPTGELRGDRFTVTLTKGPQGLGFTLIGAEGIPETEGYLQIRSIVPHSPAWIDGALRPGDLLVGVGSRGVRGLSHEQVAQIFQSITPGTEVALLLVRGYPLAFDSEDPNTRVLRTLAVDASAAPDAVAMQQLTRALRTRFNLESPQPESGGESRESREAAHSPHRPHSPHSPHSPARRRLLSRSFDLDELANGDTAQAPPRCPSADHLLSLANGSGSSCGAGGRELCVTLRRGNTGFGFTVADSVHGQKVKKVLDRSRCAGLREGDLLLQIGDNDVRHAPHQHVVQVLKECPALAETRLVVWRRAARAPRSRSATRLHHAPASNNNQVCRSKTPTAEQLRSPMSHTQDPLRDPHDDMNSVDATYAVPDHKNRSPRESLIDRRRRSSTPGFRAILSVVTPWTQPPDNQWQDRDARDNRDTRDTHDAWLDNSNIRNWAESAQKWDETGQKWVENGQKWEEGNNGNWDGNGERWNGNWGEIPTPTVHVDMNAAYWRGNASVADSSDNGGFPEDGMLHSPTTAAIGGLTSHRQSPSTSRLRQHSPSNSTGRLRSHSPSNNSATERLLTNSPSNRLQSQSPSNNSSNSRIKGSPLRLRENSPSRHMHSPLRQSPSCYEPDAMAQPNSVYVPNYPQVEVGSDPGADVVVRLARGAAGFGFRIVGGVEDGTRVAVGYVVPGGPADGLLRQGDLLTSVDGIPLAGATHARAVAYVCQAATRGHVTLGVRHNRADIQPLGVPSVVSPHQHQPLLAADPSAHQMQGAPFNILHPAPMYPPQAHVQPMYGVQYEGGAGGVAAGAGGWPQPYDVTVTRNEGEGFGFVVISSTNKATSTIGQLIPLSPAARCGALRVGDTIVAINGQPVRNLAHPEVVALIKRSGASVTLTVLPADAPQD</sequence>
<feature type="domain" description="PDZ" evidence="4">
    <location>
        <begin position="792"/>
        <end position="857"/>
    </location>
</feature>
<reference evidence="5" key="2">
    <citation type="submission" date="2020-12" db="EMBL/GenBank/DDBJ databases">
        <authorList>
            <person name="Kanost M."/>
        </authorList>
    </citation>
    <scope>NUCLEOTIDE SEQUENCE</scope>
</reference>
<feature type="domain" description="PDZ" evidence="4">
    <location>
        <begin position="951"/>
        <end position="1033"/>
    </location>
</feature>
<dbReference type="PANTHER" id="PTHR10316:SF40">
    <property type="entry name" value="LD27118P"/>
    <property type="match status" value="1"/>
</dbReference>
<dbReference type="Pfam" id="PF00595">
    <property type="entry name" value="PDZ"/>
    <property type="match status" value="4"/>
</dbReference>
<dbReference type="PANTHER" id="PTHR10316">
    <property type="entry name" value="MEMBRANE ASSOCIATED GUANYLATE KINASE-RELATED"/>
    <property type="match status" value="1"/>
</dbReference>
<dbReference type="EMBL" id="JH668371">
    <property type="protein sequence ID" value="KAG6449227.1"/>
    <property type="molecule type" value="Genomic_DNA"/>
</dbReference>
<dbReference type="InterPro" id="IPR001202">
    <property type="entry name" value="WW_dom"/>
</dbReference>
<dbReference type="PROSITE" id="PS01159">
    <property type="entry name" value="WW_DOMAIN_1"/>
    <property type="match status" value="1"/>
</dbReference>
<dbReference type="FunFam" id="2.20.70.10:FF:000001">
    <property type="entry name" value="Membrane-associated guanylate kinase, WW and PDZ domain-containing protein 1"/>
    <property type="match status" value="1"/>
</dbReference>
<evidence type="ECO:0000259" key="4">
    <source>
        <dbReference type="PROSITE" id="PS50106"/>
    </source>
</evidence>
<feature type="domain" description="PDZ" evidence="4">
    <location>
        <begin position="162"/>
        <end position="247"/>
    </location>
</feature>
<dbReference type="Gene3D" id="2.30.42.10">
    <property type="match status" value="4"/>
</dbReference>
<reference evidence="5" key="1">
    <citation type="journal article" date="2016" name="Insect Biochem. Mol. Biol.">
        <title>Multifaceted biological insights from a draft genome sequence of the tobacco hornworm moth, Manduca sexta.</title>
        <authorList>
            <person name="Kanost M.R."/>
            <person name="Arrese E.L."/>
            <person name="Cao X."/>
            <person name="Chen Y.R."/>
            <person name="Chellapilla S."/>
            <person name="Goldsmith M.R."/>
            <person name="Grosse-Wilde E."/>
            <person name="Heckel D.G."/>
            <person name="Herndon N."/>
            <person name="Jiang H."/>
            <person name="Papanicolaou A."/>
            <person name="Qu J."/>
            <person name="Soulages J.L."/>
            <person name="Vogel H."/>
            <person name="Walters J."/>
            <person name="Waterhouse R.M."/>
            <person name="Ahn S.J."/>
            <person name="Almeida F.C."/>
            <person name="An C."/>
            <person name="Aqrawi P."/>
            <person name="Bretschneider A."/>
            <person name="Bryant W.B."/>
            <person name="Bucks S."/>
            <person name="Chao H."/>
            <person name="Chevignon G."/>
            <person name="Christen J.M."/>
            <person name="Clarke D.F."/>
            <person name="Dittmer N.T."/>
            <person name="Ferguson L.C.F."/>
            <person name="Garavelou S."/>
            <person name="Gordon K.H.J."/>
            <person name="Gunaratna R.T."/>
            <person name="Han Y."/>
            <person name="Hauser F."/>
            <person name="He Y."/>
            <person name="Heidel-Fischer H."/>
            <person name="Hirsh A."/>
            <person name="Hu Y."/>
            <person name="Jiang H."/>
            <person name="Kalra D."/>
            <person name="Klinner C."/>
            <person name="Konig C."/>
            <person name="Kovar C."/>
            <person name="Kroll A.R."/>
            <person name="Kuwar S.S."/>
            <person name="Lee S.L."/>
            <person name="Lehman R."/>
            <person name="Li K."/>
            <person name="Li Z."/>
            <person name="Liang H."/>
            <person name="Lovelace S."/>
            <person name="Lu Z."/>
            <person name="Mansfield J.H."/>
            <person name="McCulloch K.J."/>
            <person name="Mathew T."/>
            <person name="Morton B."/>
            <person name="Muzny D.M."/>
            <person name="Neunemann D."/>
            <person name="Ongeri F."/>
            <person name="Pauchet Y."/>
            <person name="Pu L.L."/>
            <person name="Pyrousis I."/>
            <person name="Rao X.J."/>
            <person name="Redding A."/>
            <person name="Roesel C."/>
            <person name="Sanchez-Gracia A."/>
            <person name="Schaack S."/>
            <person name="Shukla A."/>
            <person name="Tetreau G."/>
            <person name="Wang Y."/>
            <person name="Xiong G.H."/>
            <person name="Traut W."/>
            <person name="Walsh T.K."/>
            <person name="Worley K.C."/>
            <person name="Wu D."/>
            <person name="Wu W."/>
            <person name="Wu Y.Q."/>
            <person name="Zhang X."/>
            <person name="Zou Z."/>
            <person name="Zucker H."/>
            <person name="Briscoe A.D."/>
            <person name="Burmester T."/>
            <person name="Clem R.J."/>
            <person name="Feyereisen R."/>
            <person name="Grimmelikhuijzen C.J.P."/>
            <person name="Hamodrakas S.J."/>
            <person name="Hansson B.S."/>
            <person name="Huguet E."/>
            <person name="Jermiin L.S."/>
            <person name="Lan Q."/>
            <person name="Lehman H.K."/>
            <person name="Lorenzen M."/>
            <person name="Merzendorfer H."/>
            <person name="Michalopoulos I."/>
            <person name="Morton D.B."/>
            <person name="Muthukrishnan S."/>
            <person name="Oakeshott J.G."/>
            <person name="Palmer W."/>
            <person name="Park Y."/>
            <person name="Passarelli A.L."/>
            <person name="Rozas J."/>
            <person name="Schwartz L.M."/>
            <person name="Smith W."/>
            <person name="Southgate A."/>
            <person name="Vilcinskas A."/>
            <person name="Vogt R."/>
            <person name="Wang P."/>
            <person name="Werren J."/>
            <person name="Yu X.Q."/>
            <person name="Zhou J.J."/>
            <person name="Brown S.J."/>
            <person name="Scherer S.E."/>
            <person name="Richards S."/>
            <person name="Blissard G.W."/>
        </authorList>
    </citation>
    <scope>NUCLEOTIDE SEQUENCE</scope>
</reference>
<dbReference type="FunFam" id="2.30.42.10:FF:000005">
    <property type="entry name" value="Membrane associated guanylate kinase, WW and PDZ domain containing 1"/>
    <property type="match status" value="1"/>
</dbReference>
<feature type="domain" description="WW" evidence="3">
    <location>
        <begin position="53"/>
        <end position="86"/>
    </location>
</feature>
<feature type="compositionally biased region" description="Basic and acidic residues" evidence="2">
    <location>
        <begin position="558"/>
        <end position="573"/>
    </location>
</feature>
<evidence type="ECO:0000259" key="3">
    <source>
        <dbReference type="PROSITE" id="PS50020"/>
    </source>
</evidence>
<feature type="compositionally biased region" description="Low complexity" evidence="2">
    <location>
        <begin position="715"/>
        <end position="734"/>
    </location>
</feature>
<keyword evidence="6" id="KW-1185">Reference proteome</keyword>
<evidence type="ECO:0000313" key="6">
    <source>
        <dbReference type="Proteomes" id="UP000791440"/>
    </source>
</evidence>
<keyword evidence="1" id="KW-0677">Repeat</keyword>
<feature type="region of interest" description="Disordered" evidence="2">
    <location>
        <begin position="458"/>
        <end position="507"/>
    </location>
</feature>
<dbReference type="SMART" id="SM00456">
    <property type="entry name" value="WW"/>
    <property type="match status" value="2"/>
</dbReference>